<sequence length="342" mass="37245">ISDTGYDIWELFESQSAFPSTVWLNHEMQVYDQMNNAGSWSIGSRIDQMLEDCGSLCEGDGGCTTAPGDVNEDETLNIQDLITMVNHILGSSLVVDCALEAADMNVDGVVNIQDLISLVNAILGSARSADINGQAKIEYVTSGQDLIIRVNSNYDLEHGVDIAGIQLSIINDMPLEIQLKDNSHVNEKSSFIGGINRYLAYSMFNEPFDGRSTEILIKSGGNLSMNDIQVIIADINGDAIYLSHSQSGQNPQTGPYSFELKGLYPNPFNPSTQVSFSLPVESHVELAAYDLRGHKVAMIFEGAQTVGTHSYTWNASSLPSGVYYIRLQAGDMVTSQKALLIK</sequence>
<dbReference type="InterPro" id="IPR016134">
    <property type="entry name" value="Dockerin_dom"/>
</dbReference>
<gene>
    <name evidence="2" type="ORF">METZ01_LOCUS298067</name>
</gene>
<dbReference type="NCBIfam" id="TIGR04183">
    <property type="entry name" value="Por_Secre_tail"/>
    <property type="match status" value="1"/>
</dbReference>
<dbReference type="InterPro" id="IPR002105">
    <property type="entry name" value="Dockerin_1_rpt"/>
</dbReference>
<dbReference type="InterPro" id="IPR036439">
    <property type="entry name" value="Dockerin_dom_sf"/>
</dbReference>
<dbReference type="AlphaFoldDB" id="A0A382M8D1"/>
<dbReference type="PROSITE" id="PS51766">
    <property type="entry name" value="DOCKERIN"/>
    <property type="match status" value="1"/>
</dbReference>
<dbReference type="EMBL" id="UINC01091998">
    <property type="protein sequence ID" value="SVC45213.1"/>
    <property type="molecule type" value="Genomic_DNA"/>
</dbReference>
<dbReference type="Pfam" id="PF00404">
    <property type="entry name" value="Dockerin_1"/>
    <property type="match status" value="1"/>
</dbReference>
<feature type="non-terminal residue" evidence="2">
    <location>
        <position position="1"/>
    </location>
</feature>
<evidence type="ECO:0000259" key="1">
    <source>
        <dbReference type="PROSITE" id="PS51766"/>
    </source>
</evidence>
<accession>A0A382M8D1</accession>
<reference evidence="2" key="1">
    <citation type="submission" date="2018-05" db="EMBL/GenBank/DDBJ databases">
        <authorList>
            <person name="Lanie J.A."/>
            <person name="Ng W.-L."/>
            <person name="Kazmierczak K.M."/>
            <person name="Andrzejewski T.M."/>
            <person name="Davidsen T.M."/>
            <person name="Wayne K.J."/>
            <person name="Tettelin H."/>
            <person name="Glass J.I."/>
            <person name="Rusch D."/>
            <person name="Podicherti R."/>
            <person name="Tsui H.-C.T."/>
            <person name="Winkler M.E."/>
        </authorList>
    </citation>
    <scope>NUCLEOTIDE SEQUENCE</scope>
</reference>
<evidence type="ECO:0000313" key="2">
    <source>
        <dbReference type="EMBL" id="SVC45213.1"/>
    </source>
</evidence>
<dbReference type="GO" id="GO:0004553">
    <property type="term" value="F:hydrolase activity, hydrolyzing O-glycosyl compounds"/>
    <property type="evidence" value="ECO:0007669"/>
    <property type="project" value="InterPro"/>
</dbReference>
<dbReference type="GO" id="GO:0000272">
    <property type="term" value="P:polysaccharide catabolic process"/>
    <property type="evidence" value="ECO:0007669"/>
    <property type="project" value="InterPro"/>
</dbReference>
<name>A0A382M8D1_9ZZZZ</name>
<dbReference type="SUPFAM" id="SSF63446">
    <property type="entry name" value="Type I dockerin domain"/>
    <property type="match status" value="1"/>
</dbReference>
<organism evidence="2">
    <name type="scientific">marine metagenome</name>
    <dbReference type="NCBI Taxonomy" id="408172"/>
    <lineage>
        <taxon>unclassified sequences</taxon>
        <taxon>metagenomes</taxon>
        <taxon>ecological metagenomes</taxon>
    </lineage>
</organism>
<protein>
    <recommendedName>
        <fullName evidence="1">Dockerin domain-containing protein</fullName>
    </recommendedName>
</protein>
<feature type="domain" description="Dockerin" evidence="1">
    <location>
        <begin position="63"/>
        <end position="131"/>
    </location>
</feature>
<dbReference type="Gene3D" id="1.10.1330.10">
    <property type="entry name" value="Dockerin domain"/>
    <property type="match status" value="1"/>
</dbReference>
<dbReference type="Pfam" id="PF18962">
    <property type="entry name" value="Por_Secre_tail"/>
    <property type="match status" value="1"/>
</dbReference>
<proteinExistence type="predicted"/>
<dbReference type="CDD" id="cd14256">
    <property type="entry name" value="Dockerin_I"/>
    <property type="match status" value="1"/>
</dbReference>
<dbReference type="Gene3D" id="2.60.40.4070">
    <property type="match status" value="1"/>
</dbReference>
<dbReference type="InterPro" id="IPR026444">
    <property type="entry name" value="Secre_tail"/>
</dbReference>